<dbReference type="Pfam" id="PF07714">
    <property type="entry name" value="PK_Tyr_Ser-Thr"/>
    <property type="match status" value="1"/>
</dbReference>
<reference evidence="3 4" key="1">
    <citation type="submission" date="2018-06" db="EMBL/GenBank/DDBJ databases">
        <title>Comparative genomics reveals the genomic features of Rhizophagus irregularis, R. cerebriforme, R. diaphanum and Gigaspora rosea, and their symbiotic lifestyle signature.</title>
        <authorList>
            <person name="Morin E."/>
            <person name="San Clemente H."/>
            <person name="Chen E.C.H."/>
            <person name="De La Providencia I."/>
            <person name="Hainaut M."/>
            <person name="Kuo A."/>
            <person name="Kohler A."/>
            <person name="Murat C."/>
            <person name="Tang N."/>
            <person name="Roy S."/>
            <person name="Loubradou J."/>
            <person name="Henrissat B."/>
            <person name="Grigoriev I.V."/>
            <person name="Corradi N."/>
            <person name="Roux C."/>
            <person name="Martin F.M."/>
        </authorList>
    </citation>
    <scope>NUCLEOTIDE SEQUENCE [LARGE SCALE GENOMIC DNA]</scope>
    <source>
        <strain evidence="3 4">DAOM 194757</strain>
    </source>
</reference>
<sequence>MDLRRNLALHKSLKTIVYILFNIAKDLMSIHNRGMIHRDLHSGNILQNEYDESYISDLGISVLADQKSQNDGIYGVLPYIAPEVLNGNPYSKASDIYPFGVIMWELALSRPIYSEETYCQIDLIRMIALQGLRPFIPDDLPQFYRNLMVRCWDQNPLLRPNAEEILSQLWNWHINSNIQKEIDKYDQTTCNEEIKDNTQYNPELYTSKFIRTDVITNKSFANVIYHYYIYYSRFSIILFSFLFYIMFY</sequence>
<dbReference type="GO" id="GO:0005524">
    <property type="term" value="F:ATP binding"/>
    <property type="evidence" value="ECO:0007669"/>
    <property type="project" value="InterPro"/>
</dbReference>
<keyword evidence="3" id="KW-0808">Transferase</keyword>
<evidence type="ECO:0000259" key="2">
    <source>
        <dbReference type="PROSITE" id="PS50011"/>
    </source>
</evidence>
<dbReference type="EMBL" id="QKWP01001273">
    <property type="protein sequence ID" value="RIB10243.1"/>
    <property type="molecule type" value="Genomic_DNA"/>
</dbReference>
<protein>
    <submittedName>
        <fullName evidence="3">Kinase-like domain-containing protein</fullName>
    </submittedName>
</protein>
<dbReference type="GO" id="GO:0004674">
    <property type="term" value="F:protein serine/threonine kinase activity"/>
    <property type="evidence" value="ECO:0007669"/>
    <property type="project" value="TreeGrafter"/>
</dbReference>
<feature type="domain" description="Protein kinase" evidence="2">
    <location>
        <begin position="1"/>
        <end position="171"/>
    </location>
</feature>
<keyword evidence="1" id="KW-0812">Transmembrane</keyword>
<dbReference type="Gene3D" id="1.10.510.10">
    <property type="entry name" value="Transferase(Phosphotransferase) domain 1"/>
    <property type="match status" value="1"/>
</dbReference>
<evidence type="ECO:0000256" key="1">
    <source>
        <dbReference type="SAM" id="Phobius"/>
    </source>
</evidence>
<evidence type="ECO:0000313" key="4">
    <source>
        <dbReference type="Proteomes" id="UP000266673"/>
    </source>
</evidence>
<feature type="transmembrane region" description="Helical" evidence="1">
    <location>
        <begin position="228"/>
        <end position="247"/>
    </location>
</feature>
<name>A0A397US03_9GLOM</name>
<dbReference type="InterPro" id="IPR000719">
    <property type="entry name" value="Prot_kinase_dom"/>
</dbReference>
<comment type="caution">
    <text evidence="3">The sequence shown here is derived from an EMBL/GenBank/DDBJ whole genome shotgun (WGS) entry which is preliminary data.</text>
</comment>
<keyword evidence="1" id="KW-0472">Membrane</keyword>
<dbReference type="STRING" id="44941.A0A397US03"/>
<evidence type="ECO:0000313" key="3">
    <source>
        <dbReference type="EMBL" id="RIB10243.1"/>
    </source>
</evidence>
<accession>A0A397US03</accession>
<dbReference type="InterPro" id="IPR051681">
    <property type="entry name" value="Ser/Thr_Kinases-Pseudokinases"/>
</dbReference>
<dbReference type="PROSITE" id="PS50011">
    <property type="entry name" value="PROTEIN_KINASE_DOM"/>
    <property type="match status" value="1"/>
</dbReference>
<organism evidence="3 4">
    <name type="scientific">Gigaspora rosea</name>
    <dbReference type="NCBI Taxonomy" id="44941"/>
    <lineage>
        <taxon>Eukaryota</taxon>
        <taxon>Fungi</taxon>
        <taxon>Fungi incertae sedis</taxon>
        <taxon>Mucoromycota</taxon>
        <taxon>Glomeromycotina</taxon>
        <taxon>Glomeromycetes</taxon>
        <taxon>Diversisporales</taxon>
        <taxon>Gigasporaceae</taxon>
        <taxon>Gigaspora</taxon>
    </lineage>
</organism>
<dbReference type="OrthoDB" id="2371655at2759"/>
<dbReference type="InterPro" id="IPR011009">
    <property type="entry name" value="Kinase-like_dom_sf"/>
</dbReference>
<proteinExistence type="predicted"/>
<dbReference type="PANTHER" id="PTHR44329">
    <property type="entry name" value="SERINE/THREONINE-PROTEIN KINASE TNNI3K-RELATED"/>
    <property type="match status" value="1"/>
</dbReference>
<gene>
    <name evidence="3" type="ORF">C2G38_1980088</name>
</gene>
<dbReference type="SUPFAM" id="SSF56112">
    <property type="entry name" value="Protein kinase-like (PK-like)"/>
    <property type="match status" value="1"/>
</dbReference>
<keyword evidence="1" id="KW-1133">Transmembrane helix</keyword>
<dbReference type="InterPro" id="IPR001245">
    <property type="entry name" value="Ser-Thr/Tyr_kinase_cat_dom"/>
</dbReference>
<dbReference type="Proteomes" id="UP000266673">
    <property type="component" value="Unassembled WGS sequence"/>
</dbReference>
<dbReference type="AlphaFoldDB" id="A0A397US03"/>
<keyword evidence="4" id="KW-1185">Reference proteome</keyword>
<keyword evidence="3" id="KW-0418">Kinase</keyword>